<evidence type="ECO:0000313" key="1">
    <source>
        <dbReference type="EMBL" id="MFB9641316.1"/>
    </source>
</evidence>
<proteinExistence type="predicted"/>
<dbReference type="RefSeq" id="WP_157422924.1">
    <property type="nucleotide sequence ID" value="NZ_BAAANI010000006.1"/>
</dbReference>
<protein>
    <submittedName>
        <fullName evidence="1">Alpha/beta fold hydrolase</fullName>
    </submittedName>
</protein>
<dbReference type="Proteomes" id="UP001589667">
    <property type="component" value="Unassembled WGS sequence"/>
</dbReference>
<keyword evidence="1" id="KW-0378">Hydrolase</keyword>
<keyword evidence="2" id="KW-1185">Reference proteome</keyword>
<name>A0ABV5SNK0_9MICO</name>
<dbReference type="GO" id="GO:0016787">
    <property type="term" value="F:hydrolase activity"/>
    <property type="evidence" value="ECO:0007669"/>
    <property type="project" value="UniProtKB-KW"/>
</dbReference>
<comment type="caution">
    <text evidence="1">The sequence shown here is derived from an EMBL/GenBank/DDBJ whole genome shotgun (WGS) entry which is preliminary data.</text>
</comment>
<dbReference type="EMBL" id="JBHMBL010000001">
    <property type="protein sequence ID" value="MFB9641316.1"/>
    <property type="molecule type" value="Genomic_DNA"/>
</dbReference>
<reference evidence="1 2" key="1">
    <citation type="submission" date="2024-09" db="EMBL/GenBank/DDBJ databases">
        <authorList>
            <person name="Sun Q."/>
            <person name="Mori K."/>
        </authorList>
    </citation>
    <scope>NUCLEOTIDE SEQUENCE [LARGE SCALE GENOMIC DNA]</scope>
    <source>
        <strain evidence="1 2">JCM 14321</strain>
    </source>
</reference>
<gene>
    <name evidence="1" type="ORF">ACFFQV_03330</name>
</gene>
<evidence type="ECO:0000313" key="2">
    <source>
        <dbReference type="Proteomes" id="UP001589667"/>
    </source>
</evidence>
<dbReference type="Gene3D" id="3.40.50.1820">
    <property type="entry name" value="alpha/beta hydrolase"/>
    <property type="match status" value="1"/>
</dbReference>
<accession>A0ABV5SNK0</accession>
<dbReference type="InterPro" id="IPR029058">
    <property type="entry name" value="AB_hydrolase_fold"/>
</dbReference>
<organism evidence="1 2">
    <name type="scientific">Agromyces lapidis</name>
    <dbReference type="NCBI Taxonomy" id="279574"/>
    <lineage>
        <taxon>Bacteria</taxon>
        <taxon>Bacillati</taxon>
        <taxon>Actinomycetota</taxon>
        <taxon>Actinomycetes</taxon>
        <taxon>Micrococcales</taxon>
        <taxon>Microbacteriaceae</taxon>
        <taxon>Agromyces</taxon>
    </lineage>
</organism>
<dbReference type="SUPFAM" id="SSF53474">
    <property type="entry name" value="alpha/beta-Hydrolases"/>
    <property type="match status" value="1"/>
</dbReference>
<sequence>MTWMHGTTSAGVPYSARTATRPEAPIVVGWHLLDPPSTPAGMAAALPLDGLDAHVIYLGLPLSGERAPHPDFEALLMSGIDMVTEYFGPMHEQAPAEFPAALAELRSTLGASDDSALAVLGGSAGASVAAEVFATHAASHRIAACVLLNPMLRLRPMIDAMAEFLPEPYAWSPAADAVAARMDFVARAGELAGAGGSLLIVEGADDEPAFIDAVREFERLGIGEVRFVDGVAHPLAAWPEDPTAERTEGAKAYDAIVSGWIERVIAHRDR</sequence>